<dbReference type="RefSeq" id="WP_147165479.1">
    <property type="nucleotide sequence ID" value="NZ_VOOR01000001.1"/>
</dbReference>
<feature type="transmembrane region" description="Helical" evidence="1">
    <location>
        <begin position="190"/>
        <end position="211"/>
    </location>
</feature>
<protein>
    <submittedName>
        <fullName evidence="2">Uncharacterized protein</fullName>
    </submittedName>
</protein>
<keyword evidence="1" id="KW-0812">Transmembrane</keyword>
<keyword evidence="1" id="KW-1133">Transmembrane helix</keyword>
<evidence type="ECO:0000313" key="3">
    <source>
        <dbReference type="Proteomes" id="UP000321580"/>
    </source>
</evidence>
<accession>A0A5C6S7D2</accession>
<organism evidence="2 3">
    <name type="scientific">Phaeodactylibacter luteus</name>
    <dbReference type="NCBI Taxonomy" id="1564516"/>
    <lineage>
        <taxon>Bacteria</taxon>
        <taxon>Pseudomonadati</taxon>
        <taxon>Bacteroidota</taxon>
        <taxon>Saprospiria</taxon>
        <taxon>Saprospirales</taxon>
        <taxon>Haliscomenobacteraceae</taxon>
        <taxon>Phaeodactylibacter</taxon>
    </lineage>
</organism>
<dbReference type="Proteomes" id="UP000321580">
    <property type="component" value="Unassembled WGS sequence"/>
</dbReference>
<name>A0A5C6S7D2_9BACT</name>
<evidence type="ECO:0000256" key="1">
    <source>
        <dbReference type="SAM" id="Phobius"/>
    </source>
</evidence>
<evidence type="ECO:0000313" key="2">
    <source>
        <dbReference type="EMBL" id="TXB70247.1"/>
    </source>
</evidence>
<sequence>MAKETPKINYFSAAQRCIGAVGLTLFLNASFAMIVRIVIVLVCVVFFINGCNSLISQFFGTHKLRAYTMQEVAGPGIGDADYIRLEDARQNGTFVYQDAEEKGAPPIILYPVFAPDTAKKEPLLLAWTADFHHPCVEAGDCITAQVGPLSGVIRPIPDQNLKAVDLLKAKGYDIPSHLPVINTGEAPVAWYWNALMMLGAALIAFAIEAAYHRRAA</sequence>
<proteinExistence type="predicted"/>
<keyword evidence="1" id="KW-0472">Membrane</keyword>
<reference evidence="2 3" key="1">
    <citation type="submission" date="2019-08" db="EMBL/GenBank/DDBJ databases">
        <title>Genome of Phaeodactylibacter luteus.</title>
        <authorList>
            <person name="Bowman J.P."/>
        </authorList>
    </citation>
    <scope>NUCLEOTIDE SEQUENCE [LARGE SCALE GENOMIC DNA]</scope>
    <source>
        <strain evidence="2 3">KCTC 42180</strain>
    </source>
</reference>
<keyword evidence="3" id="KW-1185">Reference proteome</keyword>
<dbReference type="AlphaFoldDB" id="A0A5C6S7D2"/>
<gene>
    <name evidence="2" type="ORF">FRY97_00650</name>
</gene>
<comment type="caution">
    <text evidence="2">The sequence shown here is derived from an EMBL/GenBank/DDBJ whole genome shotgun (WGS) entry which is preliminary data.</text>
</comment>
<dbReference type="OrthoDB" id="1493851at2"/>
<feature type="transmembrane region" description="Helical" evidence="1">
    <location>
        <begin position="21"/>
        <end position="48"/>
    </location>
</feature>
<dbReference type="EMBL" id="VOOR01000001">
    <property type="protein sequence ID" value="TXB70247.1"/>
    <property type="molecule type" value="Genomic_DNA"/>
</dbReference>